<accession>A0A078FMT7</accession>
<dbReference type="EMBL" id="LK032041">
    <property type="protein sequence ID" value="CDY14227.1"/>
    <property type="molecule type" value="Genomic_DNA"/>
</dbReference>
<sequence>MKQSSAPAWLGWSLNIFSLNSGPQNLSCSSRDIHESLQTLVVIPFPMAFPSFSLRRFLPCKIPLHPCEQTLGRSTSRKFFLWQYLPIRILARKLSGTVIILHAILAKKA</sequence>
<evidence type="ECO:0000313" key="1">
    <source>
        <dbReference type="EMBL" id="CDY14227.1"/>
    </source>
</evidence>
<reference evidence="1 2" key="1">
    <citation type="journal article" date="2014" name="Science">
        <title>Plant genetics. Early allopolyploid evolution in the post-Neolithic Brassica napus oilseed genome.</title>
        <authorList>
            <person name="Chalhoub B."/>
            <person name="Denoeud F."/>
            <person name="Liu S."/>
            <person name="Parkin I.A."/>
            <person name="Tang H."/>
            <person name="Wang X."/>
            <person name="Chiquet J."/>
            <person name="Belcram H."/>
            <person name="Tong C."/>
            <person name="Samans B."/>
            <person name="Correa M."/>
            <person name="Da Silva C."/>
            <person name="Just J."/>
            <person name="Falentin C."/>
            <person name="Koh C.S."/>
            <person name="Le Clainche I."/>
            <person name="Bernard M."/>
            <person name="Bento P."/>
            <person name="Noel B."/>
            <person name="Labadie K."/>
            <person name="Alberti A."/>
            <person name="Charles M."/>
            <person name="Arnaud D."/>
            <person name="Guo H."/>
            <person name="Daviaud C."/>
            <person name="Alamery S."/>
            <person name="Jabbari K."/>
            <person name="Zhao M."/>
            <person name="Edger P.P."/>
            <person name="Chelaifa H."/>
            <person name="Tack D."/>
            <person name="Lassalle G."/>
            <person name="Mestiri I."/>
            <person name="Schnel N."/>
            <person name="Le Paslier M.C."/>
            <person name="Fan G."/>
            <person name="Renault V."/>
            <person name="Bayer P.E."/>
            <person name="Golicz A.A."/>
            <person name="Manoli S."/>
            <person name="Lee T.H."/>
            <person name="Thi V.H."/>
            <person name="Chalabi S."/>
            <person name="Hu Q."/>
            <person name="Fan C."/>
            <person name="Tollenaere R."/>
            <person name="Lu Y."/>
            <person name="Battail C."/>
            <person name="Shen J."/>
            <person name="Sidebottom C.H."/>
            <person name="Wang X."/>
            <person name="Canaguier A."/>
            <person name="Chauveau A."/>
            <person name="Berard A."/>
            <person name="Deniot G."/>
            <person name="Guan M."/>
            <person name="Liu Z."/>
            <person name="Sun F."/>
            <person name="Lim Y.P."/>
            <person name="Lyons E."/>
            <person name="Town C.D."/>
            <person name="Bancroft I."/>
            <person name="Wang X."/>
            <person name="Meng J."/>
            <person name="Ma J."/>
            <person name="Pires J.C."/>
            <person name="King G.J."/>
            <person name="Brunel D."/>
            <person name="Delourme R."/>
            <person name="Renard M."/>
            <person name="Aury J.M."/>
            <person name="Adams K.L."/>
            <person name="Batley J."/>
            <person name="Snowdon R.J."/>
            <person name="Tost J."/>
            <person name="Edwards D."/>
            <person name="Zhou Y."/>
            <person name="Hua W."/>
            <person name="Sharpe A.G."/>
            <person name="Paterson A.H."/>
            <person name="Guan C."/>
            <person name="Wincker P."/>
        </authorList>
    </citation>
    <scope>NUCLEOTIDE SEQUENCE [LARGE SCALE GENOMIC DNA]</scope>
    <source>
        <strain evidence="2">cv. Darmor-bzh</strain>
    </source>
</reference>
<name>A0A078FMT7_BRANA</name>
<dbReference type="Gramene" id="CDY14227">
    <property type="protein sequence ID" value="CDY14227"/>
    <property type="gene ID" value="GSBRNA2T00078796001"/>
</dbReference>
<organism evidence="1 2">
    <name type="scientific">Brassica napus</name>
    <name type="common">Rape</name>
    <dbReference type="NCBI Taxonomy" id="3708"/>
    <lineage>
        <taxon>Eukaryota</taxon>
        <taxon>Viridiplantae</taxon>
        <taxon>Streptophyta</taxon>
        <taxon>Embryophyta</taxon>
        <taxon>Tracheophyta</taxon>
        <taxon>Spermatophyta</taxon>
        <taxon>Magnoliopsida</taxon>
        <taxon>eudicotyledons</taxon>
        <taxon>Gunneridae</taxon>
        <taxon>Pentapetalae</taxon>
        <taxon>rosids</taxon>
        <taxon>malvids</taxon>
        <taxon>Brassicales</taxon>
        <taxon>Brassicaceae</taxon>
        <taxon>Brassiceae</taxon>
        <taxon>Brassica</taxon>
    </lineage>
</organism>
<protein>
    <submittedName>
        <fullName evidence="1">BnaA08g13580D protein</fullName>
    </submittedName>
</protein>
<evidence type="ECO:0000313" key="2">
    <source>
        <dbReference type="Proteomes" id="UP000028999"/>
    </source>
</evidence>
<proteinExistence type="predicted"/>
<gene>
    <name evidence="1" type="primary">BnaA08g13580D</name>
    <name evidence="1" type="ORF">GSBRNA2T00078796001</name>
</gene>
<dbReference type="Proteomes" id="UP000028999">
    <property type="component" value="Unassembled WGS sequence"/>
</dbReference>
<dbReference type="PaxDb" id="3708-A0A078FMT7"/>
<dbReference type="AlphaFoldDB" id="A0A078FMT7"/>
<keyword evidence="2" id="KW-1185">Reference proteome</keyword>